<feature type="signal peptide" evidence="2">
    <location>
        <begin position="1"/>
        <end position="24"/>
    </location>
</feature>
<organism evidence="4 5">
    <name type="scientific">Coprococcus aceti</name>
    <dbReference type="NCBI Taxonomy" id="2981786"/>
    <lineage>
        <taxon>Bacteria</taxon>
        <taxon>Bacillati</taxon>
        <taxon>Bacillota</taxon>
        <taxon>Clostridia</taxon>
        <taxon>Lachnospirales</taxon>
        <taxon>Lachnospiraceae</taxon>
        <taxon>Coprococcus</taxon>
    </lineage>
</organism>
<evidence type="ECO:0000256" key="2">
    <source>
        <dbReference type="SAM" id="SignalP"/>
    </source>
</evidence>
<accession>A0ABV1IEE9</accession>
<feature type="domain" description="LHH" evidence="3">
    <location>
        <begin position="211"/>
        <end position="287"/>
    </location>
</feature>
<evidence type="ECO:0000259" key="3">
    <source>
        <dbReference type="Pfam" id="PF14411"/>
    </source>
</evidence>
<reference evidence="4 5" key="1">
    <citation type="submission" date="2024-04" db="EMBL/GenBank/DDBJ databases">
        <title>Human intestinal bacterial collection.</title>
        <authorList>
            <person name="Pauvert C."/>
            <person name="Hitch T.C.A."/>
            <person name="Clavel T."/>
        </authorList>
    </citation>
    <scope>NUCLEOTIDE SEQUENCE [LARGE SCALE GENOMIC DNA]</scope>
    <source>
        <strain evidence="4 5">CLA-AA-H181</strain>
    </source>
</reference>
<dbReference type="InterPro" id="IPR026834">
    <property type="entry name" value="LHH"/>
</dbReference>
<proteinExistence type="predicted"/>
<dbReference type="Proteomes" id="UP001494672">
    <property type="component" value="Unassembled WGS sequence"/>
</dbReference>
<comment type="caution">
    <text evidence="4">The sequence shown here is derived from an EMBL/GenBank/DDBJ whole genome shotgun (WGS) entry which is preliminary data.</text>
</comment>
<evidence type="ECO:0000256" key="1">
    <source>
        <dbReference type="SAM" id="MobiDB-lite"/>
    </source>
</evidence>
<dbReference type="EMBL" id="JBBNGJ010000019">
    <property type="protein sequence ID" value="MEQ2594017.1"/>
    <property type="molecule type" value="Genomic_DNA"/>
</dbReference>
<feature type="non-terminal residue" evidence="4">
    <location>
        <position position="1"/>
    </location>
</feature>
<keyword evidence="5" id="KW-1185">Reference proteome</keyword>
<evidence type="ECO:0000313" key="5">
    <source>
        <dbReference type="Proteomes" id="UP001494672"/>
    </source>
</evidence>
<protein>
    <submittedName>
        <fullName evidence="4">HNH/ENDO VII family nuclease</fullName>
    </submittedName>
</protein>
<gene>
    <name evidence="4" type="ORF">AAAU18_14045</name>
</gene>
<feature type="region of interest" description="Disordered" evidence="1">
    <location>
        <begin position="147"/>
        <end position="183"/>
    </location>
</feature>
<feature type="chain" id="PRO_5046671044" evidence="2">
    <location>
        <begin position="25"/>
        <end position="290"/>
    </location>
</feature>
<dbReference type="Pfam" id="PF14411">
    <property type="entry name" value="LHH"/>
    <property type="match status" value="1"/>
</dbReference>
<name>A0ABV1IEE9_9FIRM</name>
<sequence length="290" mass="30179">IGIGVLVVTAAVAIVCPAVLGAAAATVTQSIATSAIIGAATSGVMNGIASMKSGKSFYDGFANGFESGAILGAISGGLGAGTSAIMSGAELTVGRVMAVKAMNMVSDATVDTVVYAYHSNKYDKDFTGGDIVKTWVKSAATSFAMQSVGGGKSSSKAESENGVISTGKGQGGGGGNVNWKNGKKTVDVNGKTVTMDKNTFDPGFVDKQGRTNTQRMEQGLAPIGTDGKSVNIHHIDQTDNGPVMEITATEHQQNYSKLHTNIGQAPSKINRSKFNKWRREYWKWRSNNLD</sequence>
<keyword evidence="2" id="KW-0732">Signal</keyword>
<evidence type="ECO:0000313" key="4">
    <source>
        <dbReference type="EMBL" id="MEQ2594017.1"/>
    </source>
</evidence>